<organism evidence="2 3">
    <name type="scientific">Clostridium botulinum</name>
    <dbReference type="NCBI Taxonomy" id="1491"/>
    <lineage>
        <taxon>Bacteria</taxon>
        <taxon>Bacillati</taxon>
        <taxon>Bacillota</taxon>
        <taxon>Clostridia</taxon>
        <taxon>Eubacteriales</taxon>
        <taxon>Clostridiaceae</taxon>
        <taxon>Clostridium</taxon>
    </lineage>
</organism>
<dbReference type="Gene3D" id="2.40.10.10">
    <property type="entry name" value="Trypsin-like serine proteases"/>
    <property type="match status" value="1"/>
</dbReference>
<dbReference type="EMBL" id="LGVR01000080">
    <property type="protein sequence ID" value="KOA83685.1"/>
    <property type="molecule type" value="Genomic_DNA"/>
</dbReference>
<feature type="domain" description="Peptidase S1" evidence="1">
    <location>
        <begin position="130"/>
        <end position="302"/>
    </location>
</feature>
<evidence type="ECO:0000313" key="3">
    <source>
        <dbReference type="Proteomes" id="UP000037540"/>
    </source>
</evidence>
<evidence type="ECO:0000313" key="2">
    <source>
        <dbReference type="EMBL" id="KOA83685.1"/>
    </source>
</evidence>
<protein>
    <recommendedName>
        <fullName evidence="1">Peptidase S1 domain-containing protein</fullName>
    </recommendedName>
</protein>
<dbReference type="SUPFAM" id="SSF50494">
    <property type="entry name" value="Trypsin-like serine proteases"/>
    <property type="match status" value="1"/>
</dbReference>
<dbReference type="InterPro" id="IPR009003">
    <property type="entry name" value="Peptidase_S1_PA"/>
</dbReference>
<reference evidence="2 3" key="1">
    <citation type="submission" date="2015-07" db="EMBL/GenBank/DDBJ databases">
        <title>Draft genome sequences of 17 French Clostridium botulinum group III.</title>
        <authorList>
            <person name="Woudstra C."/>
            <person name="Le Marechal C."/>
            <person name="Souillard R."/>
            <person name="Bayon-Auboyer M.-H."/>
            <person name="Dessouter D."/>
            <person name="Fach P."/>
        </authorList>
    </citation>
    <scope>NUCLEOTIDE SEQUENCE [LARGE SCALE GENOMIC DNA]</scope>
    <source>
        <strain evidence="2 3">12LNRI-CD</strain>
    </source>
</reference>
<comment type="caution">
    <text evidence="2">The sequence shown here is derived from an EMBL/GenBank/DDBJ whole genome shotgun (WGS) entry which is preliminary data.</text>
</comment>
<dbReference type="Proteomes" id="UP000037540">
    <property type="component" value="Unassembled WGS sequence"/>
</dbReference>
<sequence length="313" mass="34206">MNHNCCLRNLCMLDENILYICHNEYWNFLNKKNVVGIGLGYKFIKGVPTCIKCIVVLVSKKNSINELTSKDIIPKVYKGILTDVMETGGINMSCSLNKRIRPVEGGYSIGSATNKEFGSLACLVTNGHLKYILANNHVIANENKASLGSHVLQPGIKDGGVVSKDTIANLSKYMPLKFFSLGKFPENYVDCAIAEITNSSIVSSKIAYIGIPKGTKIPKLNENVQKVGRTTERTLGKIISVGFTSIIKYDSGKALFRDLIVTTKMSDNGDSGSLLMDDKGYGIGLLCSDTPSNTFYNPIQMVLSILDVKIVTK</sequence>
<dbReference type="AlphaFoldDB" id="A0A9Q1UW77"/>
<evidence type="ECO:0000259" key="1">
    <source>
        <dbReference type="Pfam" id="PF00089"/>
    </source>
</evidence>
<proteinExistence type="predicted"/>
<gene>
    <name evidence="2" type="ORF">ADU74_11940</name>
</gene>
<dbReference type="GO" id="GO:0006508">
    <property type="term" value="P:proteolysis"/>
    <property type="evidence" value="ECO:0007669"/>
    <property type="project" value="InterPro"/>
</dbReference>
<dbReference type="RefSeq" id="WP_019278507.1">
    <property type="nucleotide sequence ID" value="NZ_LGVP01000028.1"/>
</dbReference>
<accession>A0A9Q1UW77</accession>
<dbReference type="GO" id="GO:0004252">
    <property type="term" value="F:serine-type endopeptidase activity"/>
    <property type="evidence" value="ECO:0007669"/>
    <property type="project" value="InterPro"/>
</dbReference>
<dbReference type="InterPro" id="IPR001254">
    <property type="entry name" value="Trypsin_dom"/>
</dbReference>
<dbReference type="InterPro" id="IPR043504">
    <property type="entry name" value="Peptidase_S1_PA_chymotrypsin"/>
</dbReference>
<name>A0A9Q1UW77_CLOBO</name>
<dbReference type="Pfam" id="PF00089">
    <property type="entry name" value="Trypsin"/>
    <property type="match status" value="1"/>
</dbReference>